<keyword evidence="6" id="KW-1185">Reference proteome</keyword>
<protein>
    <submittedName>
        <fullName evidence="5">LuxR family transcriptional regulator</fullName>
    </submittedName>
</protein>
<dbReference type="SUPFAM" id="SSF48452">
    <property type="entry name" value="TPR-like"/>
    <property type="match status" value="1"/>
</dbReference>
<dbReference type="PANTHER" id="PTHR16305:SF35">
    <property type="entry name" value="TRANSCRIPTIONAL ACTIVATOR DOMAIN"/>
    <property type="match status" value="1"/>
</dbReference>
<feature type="compositionally biased region" description="Low complexity" evidence="3">
    <location>
        <begin position="72"/>
        <end position="87"/>
    </location>
</feature>
<feature type="compositionally biased region" description="Basic residues" evidence="3">
    <location>
        <begin position="30"/>
        <end position="48"/>
    </location>
</feature>
<dbReference type="PROSITE" id="PS50043">
    <property type="entry name" value="HTH_LUXR_2"/>
    <property type="match status" value="1"/>
</dbReference>
<feature type="domain" description="HTH luxR-type" evidence="4">
    <location>
        <begin position="937"/>
        <end position="1002"/>
    </location>
</feature>
<proteinExistence type="predicted"/>
<dbReference type="InterPro" id="IPR000792">
    <property type="entry name" value="Tscrpt_reg_LuxR_C"/>
</dbReference>
<evidence type="ECO:0000259" key="4">
    <source>
        <dbReference type="PROSITE" id="PS50043"/>
    </source>
</evidence>
<evidence type="ECO:0000256" key="2">
    <source>
        <dbReference type="ARBA" id="ARBA00022840"/>
    </source>
</evidence>
<dbReference type="EMBL" id="CP035493">
    <property type="protein sequence ID" value="QAY69882.1"/>
    <property type="molecule type" value="Genomic_DNA"/>
</dbReference>
<dbReference type="Pfam" id="PF13191">
    <property type="entry name" value="AAA_16"/>
    <property type="match status" value="1"/>
</dbReference>
<dbReference type="InterPro" id="IPR036388">
    <property type="entry name" value="WH-like_DNA-bd_sf"/>
</dbReference>
<feature type="compositionally biased region" description="Basic residues" evidence="3">
    <location>
        <begin position="57"/>
        <end position="71"/>
    </location>
</feature>
<keyword evidence="1" id="KW-0547">Nucleotide-binding</keyword>
<dbReference type="Pfam" id="PF00196">
    <property type="entry name" value="GerE"/>
    <property type="match status" value="1"/>
</dbReference>
<sequence>MDRRAGRRRPPRPARRRRRRLAPRAGAGPRRPRRRRPGAAGRRPRRAVPRGPGRLAARGRPHGGVLRRARARAGPGAGPARRAAGPPDALTRARCPGRARDPPRGVRDAVRVTLPGILGRDPELARLDDLVAGRGRGALLVLGDPGSGKTTLLEHAAAAARAQGQRVLVATGTAQEHDADHACLHRVLRPLLGRVAALPAGQRAAVESAFGLTDAPPDAGGDALRLALGVLTLLSDAAEDARVLVVVDDLHWADAASVRILDFVAARLEGERVALLGAARPTARDTHHVATIELGPLAPEAARAVIDLLPDAPRGEHRRRVLAHAEGNPLALVELTRAGSLPVDDAAPAPLTARLERAFAARTQLLPARTREALLLAAAAGPDDLAAVVAHQDLADWAPAEVAGLVRVGGAAPLAFRHSLVRSAVYQGATGVERAAVHRRLATLVAADPDRFAWHTAAATAGPDAEVAALLDSTAERARARGGWAGAARALERAAQLTADPAAATERLVRAATAAMYAGQHRWVEDLMAAARPLAVGPQRSLVDSLSAWALSQTFRHADAVDLALSAVREPVAGLGPLVSAAVAAYQAGDPRLAARTARALDDLAPGADDPAALWIRASTDPLGQAVPTGAAIDALLAAVDGVAARLGHLALNATSGTAYVVDHPRAVDITAAFLHLLGQPGTSGVNALVANTAGAVLVDAGRWDEAWSRMTEAVSVAEATGGELVARQAGANLAHLAALRGDPEAADLATRALAGVDPDVTRAVGVRARWALGLAAAGAGDWERAYQHLRLLLDDGRPAHPHLALYALPDLVAAALRTGRPAEARAAAHALGTAVGPGTSVRLHALAAHAAGLVAPDGAAERLFRAALDGLHGEPFERARARADLGAWLRRRRRISEAREELALAAETAARLGARPLAAFVAGELRAAGVREADAAPDALEDLSAQQRQIVRMAASGLTNRQIGERLYLSPRTVGFHLHQVFPRLGVTSRTQLRDVVGARPVT</sequence>
<dbReference type="KEGG" id="xya:ET471_07410"/>
<dbReference type="PANTHER" id="PTHR16305">
    <property type="entry name" value="TESTICULAR SOLUBLE ADENYLYL CYCLASE"/>
    <property type="match status" value="1"/>
</dbReference>
<dbReference type="InterPro" id="IPR027417">
    <property type="entry name" value="P-loop_NTPase"/>
</dbReference>
<gene>
    <name evidence="5" type="ORF">ET471_07410</name>
</gene>
<evidence type="ECO:0000313" key="5">
    <source>
        <dbReference type="EMBL" id="QAY69882.1"/>
    </source>
</evidence>
<dbReference type="Gene3D" id="1.10.10.10">
    <property type="entry name" value="Winged helix-like DNA-binding domain superfamily/Winged helix DNA-binding domain"/>
    <property type="match status" value="1"/>
</dbReference>
<dbReference type="GO" id="GO:0006355">
    <property type="term" value="P:regulation of DNA-templated transcription"/>
    <property type="evidence" value="ECO:0007669"/>
    <property type="project" value="InterPro"/>
</dbReference>
<dbReference type="SMART" id="SM00421">
    <property type="entry name" value="HTH_LUXR"/>
    <property type="match status" value="1"/>
</dbReference>
<dbReference type="Gene3D" id="3.40.50.300">
    <property type="entry name" value="P-loop containing nucleotide triphosphate hydrolases"/>
    <property type="match status" value="1"/>
</dbReference>
<dbReference type="GO" id="GO:0005737">
    <property type="term" value="C:cytoplasm"/>
    <property type="evidence" value="ECO:0007669"/>
    <property type="project" value="TreeGrafter"/>
</dbReference>
<feature type="region of interest" description="Disordered" evidence="3">
    <location>
        <begin position="1"/>
        <end position="105"/>
    </location>
</feature>
<reference evidence="5 6" key="1">
    <citation type="submission" date="2019-01" db="EMBL/GenBank/DDBJ databases">
        <title>Genome sequencing of strain FW10M-9.</title>
        <authorList>
            <person name="Heo J."/>
            <person name="Kim S.-J."/>
            <person name="Kim J.-S."/>
            <person name="Hong S.-B."/>
            <person name="Kwon S.-W."/>
        </authorList>
    </citation>
    <scope>NUCLEOTIDE SEQUENCE [LARGE SCALE GENOMIC DNA]</scope>
    <source>
        <strain evidence="5 6">FW10M-9</strain>
    </source>
</reference>
<evidence type="ECO:0000256" key="3">
    <source>
        <dbReference type="SAM" id="MobiDB-lite"/>
    </source>
</evidence>
<dbReference type="AlphaFoldDB" id="A0A4P6F2T8"/>
<dbReference type="InterPro" id="IPR041664">
    <property type="entry name" value="AAA_16"/>
</dbReference>
<name>A0A4P6F2T8_9MICO</name>
<evidence type="ECO:0000256" key="1">
    <source>
        <dbReference type="ARBA" id="ARBA00022741"/>
    </source>
</evidence>
<dbReference type="CDD" id="cd00267">
    <property type="entry name" value="ABC_ATPase"/>
    <property type="match status" value="1"/>
</dbReference>
<keyword evidence="2" id="KW-0067">ATP-binding</keyword>
<dbReference type="Proteomes" id="UP000292118">
    <property type="component" value="Chromosome"/>
</dbReference>
<organism evidence="5 6">
    <name type="scientific">Xylanimonas protaetiae</name>
    <dbReference type="NCBI Taxonomy" id="2509457"/>
    <lineage>
        <taxon>Bacteria</taxon>
        <taxon>Bacillati</taxon>
        <taxon>Actinomycetota</taxon>
        <taxon>Actinomycetes</taxon>
        <taxon>Micrococcales</taxon>
        <taxon>Promicromonosporaceae</taxon>
        <taxon>Xylanimonas</taxon>
    </lineage>
</organism>
<dbReference type="SUPFAM" id="SSF46894">
    <property type="entry name" value="C-terminal effector domain of the bipartite response regulators"/>
    <property type="match status" value="1"/>
</dbReference>
<dbReference type="PRINTS" id="PR00038">
    <property type="entry name" value="HTHLUXR"/>
</dbReference>
<dbReference type="OrthoDB" id="483at2"/>
<dbReference type="InterPro" id="IPR011990">
    <property type="entry name" value="TPR-like_helical_dom_sf"/>
</dbReference>
<dbReference type="GO" id="GO:0005524">
    <property type="term" value="F:ATP binding"/>
    <property type="evidence" value="ECO:0007669"/>
    <property type="project" value="UniProtKB-KW"/>
</dbReference>
<dbReference type="CDD" id="cd06170">
    <property type="entry name" value="LuxR_C_like"/>
    <property type="match status" value="1"/>
</dbReference>
<feature type="compositionally biased region" description="Basic residues" evidence="3">
    <location>
        <begin position="1"/>
        <end position="22"/>
    </location>
</feature>
<dbReference type="GO" id="GO:0004016">
    <property type="term" value="F:adenylate cyclase activity"/>
    <property type="evidence" value="ECO:0007669"/>
    <property type="project" value="TreeGrafter"/>
</dbReference>
<dbReference type="SUPFAM" id="SSF52540">
    <property type="entry name" value="P-loop containing nucleoside triphosphate hydrolases"/>
    <property type="match status" value="1"/>
</dbReference>
<dbReference type="InterPro" id="IPR016032">
    <property type="entry name" value="Sig_transdc_resp-reg_C-effctor"/>
</dbReference>
<dbReference type="GO" id="GO:0003677">
    <property type="term" value="F:DNA binding"/>
    <property type="evidence" value="ECO:0007669"/>
    <property type="project" value="InterPro"/>
</dbReference>
<accession>A0A4P6F2T8</accession>
<evidence type="ECO:0000313" key="6">
    <source>
        <dbReference type="Proteomes" id="UP000292118"/>
    </source>
</evidence>